<dbReference type="Pfam" id="PF05183">
    <property type="entry name" value="RdRP"/>
    <property type="match status" value="1"/>
</dbReference>
<dbReference type="OrthoDB" id="10055769at2759"/>
<dbReference type="Proteomes" id="UP000799640">
    <property type="component" value="Unassembled WGS sequence"/>
</dbReference>
<evidence type="ECO:0000313" key="4">
    <source>
        <dbReference type="EMBL" id="KAF2395987.1"/>
    </source>
</evidence>
<comment type="catalytic activity">
    <reaction evidence="1">
        <text>RNA(n) + a ribonucleoside 5'-triphosphate = RNA(n+1) + diphosphate</text>
        <dbReference type="Rhea" id="RHEA:21248"/>
        <dbReference type="Rhea" id="RHEA-COMP:14527"/>
        <dbReference type="Rhea" id="RHEA-COMP:17342"/>
        <dbReference type="ChEBI" id="CHEBI:33019"/>
        <dbReference type="ChEBI" id="CHEBI:61557"/>
        <dbReference type="ChEBI" id="CHEBI:140395"/>
        <dbReference type="EC" id="2.7.7.48"/>
    </reaction>
</comment>
<dbReference type="InterPro" id="IPR007855">
    <property type="entry name" value="RDRP"/>
</dbReference>
<protein>
    <recommendedName>
        <fullName evidence="1">RNA-dependent RNA polymerase</fullName>
        <ecNumber evidence="1">2.7.7.48</ecNumber>
    </recommendedName>
</protein>
<accession>A0A6G1HJH1</accession>
<gene>
    <name evidence="4" type="ORF">EJ06DRAFT_252729</name>
</gene>
<comment type="similarity">
    <text evidence="1">Belongs to the RdRP family.</text>
</comment>
<evidence type="ECO:0000313" key="5">
    <source>
        <dbReference type="Proteomes" id="UP000799640"/>
    </source>
</evidence>
<dbReference type="EC" id="2.7.7.48" evidence="1"/>
<dbReference type="GO" id="GO:0030422">
    <property type="term" value="P:siRNA processing"/>
    <property type="evidence" value="ECO:0007669"/>
    <property type="project" value="TreeGrafter"/>
</dbReference>
<keyword evidence="1" id="KW-0696">RNA-directed RNA polymerase</keyword>
<evidence type="ECO:0000256" key="2">
    <source>
        <dbReference type="SAM" id="MobiDB-lite"/>
    </source>
</evidence>
<proteinExistence type="inferred from homology"/>
<keyword evidence="5" id="KW-1185">Reference proteome</keyword>
<keyword evidence="1" id="KW-0808">Transferase</keyword>
<feature type="domain" description="RDRP core" evidence="3">
    <location>
        <begin position="463"/>
        <end position="1114"/>
    </location>
</feature>
<keyword evidence="1" id="KW-0694">RNA-binding</keyword>
<feature type="region of interest" description="Disordered" evidence="2">
    <location>
        <begin position="141"/>
        <end position="226"/>
    </location>
</feature>
<evidence type="ECO:0000256" key="1">
    <source>
        <dbReference type="RuleBase" id="RU363098"/>
    </source>
</evidence>
<feature type="region of interest" description="Disordered" evidence="2">
    <location>
        <begin position="1"/>
        <end position="24"/>
    </location>
</feature>
<feature type="compositionally biased region" description="Polar residues" evidence="2">
    <location>
        <begin position="1"/>
        <end position="21"/>
    </location>
</feature>
<evidence type="ECO:0000259" key="3">
    <source>
        <dbReference type="Pfam" id="PF05183"/>
    </source>
</evidence>
<dbReference type="GO" id="GO:0003968">
    <property type="term" value="F:RNA-directed RNA polymerase activity"/>
    <property type="evidence" value="ECO:0007669"/>
    <property type="project" value="UniProtKB-KW"/>
</dbReference>
<dbReference type="GO" id="GO:0003723">
    <property type="term" value="F:RNA binding"/>
    <property type="evidence" value="ECO:0007669"/>
    <property type="project" value="UniProtKB-KW"/>
</dbReference>
<dbReference type="EMBL" id="ML996709">
    <property type="protein sequence ID" value="KAF2395987.1"/>
    <property type="molecule type" value="Genomic_DNA"/>
</dbReference>
<reference evidence="4" key="1">
    <citation type="journal article" date="2020" name="Stud. Mycol.">
        <title>101 Dothideomycetes genomes: a test case for predicting lifestyles and emergence of pathogens.</title>
        <authorList>
            <person name="Haridas S."/>
            <person name="Albert R."/>
            <person name="Binder M."/>
            <person name="Bloem J."/>
            <person name="Labutti K."/>
            <person name="Salamov A."/>
            <person name="Andreopoulos B."/>
            <person name="Baker S."/>
            <person name="Barry K."/>
            <person name="Bills G."/>
            <person name="Bluhm B."/>
            <person name="Cannon C."/>
            <person name="Castanera R."/>
            <person name="Culley D."/>
            <person name="Daum C."/>
            <person name="Ezra D."/>
            <person name="Gonzalez J."/>
            <person name="Henrissat B."/>
            <person name="Kuo A."/>
            <person name="Liang C."/>
            <person name="Lipzen A."/>
            <person name="Lutzoni F."/>
            <person name="Magnuson J."/>
            <person name="Mondo S."/>
            <person name="Nolan M."/>
            <person name="Ohm R."/>
            <person name="Pangilinan J."/>
            <person name="Park H.-J."/>
            <person name="Ramirez L."/>
            <person name="Alfaro M."/>
            <person name="Sun H."/>
            <person name="Tritt A."/>
            <person name="Yoshinaga Y."/>
            <person name="Zwiers L.-H."/>
            <person name="Turgeon B."/>
            <person name="Goodwin S."/>
            <person name="Spatafora J."/>
            <person name="Crous P."/>
            <person name="Grigoriev I."/>
        </authorList>
    </citation>
    <scope>NUCLEOTIDE SEQUENCE</scope>
    <source>
        <strain evidence="4">CBS 262.69</strain>
    </source>
</reference>
<feature type="compositionally biased region" description="Polar residues" evidence="2">
    <location>
        <begin position="141"/>
        <end position="156"/>
    </location>
</feature>
<feature type="compositionally biased region" description="Basic and acidic residues" evidence="2">
    <location>
        <begin position="217"/>
        <end position="226"/>
    </location>
</feature>
<dbReference type="InterPro" id="IPR057596">
    <property type="entry name" value="RDRP_core"/>
</dbReference>
<dbReference type="GO" id="GO:0031380">
    <property type="term" value="C:nuclear RNA-directed RNA polymerase complex"/>
    <property type="evidence" value="ECO:0007669"/>
    <property type="project" value="TreeGrafter"/>
</dbReference>
<sequence length="1346" mass="150782">MATARQALSASPTRANTSTPRGKSHHEINAMINKLNVEYGLGLPLRNTEWSPRKGLQSQEERCVECIKFLFFSSHSELCRKLQDFRNEAVYLPPEQRLPCLIRHLRTVHPGGGPVREDNRRAKTPISSFGERLSSAGLLQLNQSWKSPTQNRSPAKSNVRRETEITDEDEEFATPPQSPTLMVREAAAVRSARKSAKRASSSASSHKRRSDGGFTEHSPKQARGLDGKYIPTIVSVGNDTSPKYTTARQSDISSASNDAIYISAQGSARPSSSGLLSSVSSDFRAQLIRLAQAGPLSTDLLSLVSSDFRELLVSAVPPPPPPPFDFRREVTPVAPVPEQTPSPQKRTKHVQVRDFPSQGLCFDDPQTPQTAYISTRVRLELTRLALHNKVALAKLLPGAPGDMDTYAKMWQFLEGKAESFGLKLPQKGNARAYEQAKPGQFEGVTLKGKMSFAGEKGPLCELTVDAIELEKSCRFQRAFGCDRFFYLLVPQFDQPPERLKSQRQNLKEAFLEWLHGRRYILGRTWEAVHVEVYKNSKVSKFGPATPKMKYGYRVVLFATKGPGLQNKSVDDLVNWFMPLDRNLHLPFTKAFARLELGFSRTTPTIVFDKPAGQVRDVPDIMASYAIPEARDFDDPNLDWSPIYGSRDIKQVSMNDGCSRISLGACRLIWAKLGMTGPLPSVMQARINGAKGVWIRSAPADSTSPDHLDIWIEINESQRKFKPHPEDDDPDKFDPNRWTFETVTWERSALPSNLYVGFLPIFEERGVPHSAIEGLMNGLLNIDRQELLSAIKDPAALRCWLGKNFSLMEEKTRAGSAQMQSGWPSTYLERLILLLESGFVPGQNLVIGDLVIKNAEIYFARALESLGVRLARSTNVIGIADPTGTLLPGEIHLGFSEPWSGDEDYYSFLNGREVLVARHPTLRSADIQKVRTVHRPELAYLTNVVVFPSTGCIPLASKLQGGDYDGDNFWICWEPALVSNFRNAPVQLNTPPPEDFGIRVDRRTLADVLRGPRGVRNFLSESFAFRSQEDLLGIETTKHEQMAYAENSIRTPAVVLLADLHDYLIDSAKNGYTMDFATYKVFVDRLPRTTNRPVIVPAYKSVMKAPLQRTASSFENSFDTSFGCGASSTPRARRPKPRHDHIVDRVFFECLQPHIDETFVLLKRALVEGVETFDVDLPGPFLVEKAAATAAGDVDVLAELAHLDTALREVQTIWARRWTTSRKKDMALYDVILGECVAAYRAIVPRGDGQLAQRLGMRRLATRYMPGAYTDWELIRAARFFAQFFTKEKLVWPLVGRELCFIKAHAVGGARVVVEPVWTMYRTRRMKMPVEEVASEEEDDYFSTVEE</sequence>
<organism evidence="4 5">
    <name type="scientific">Trichodelitschia bisporula</name>
    <dbReference type="NCBI Taxonomy" id="703511"/>
    <lineage>
        <taxon>Eukaryota</taxon>
        <taxon>Fungi</taxon>
        <taxon>Dikarya</taxon>
        <taxon>Ascomycota</taxon>
        <taxon>Pezizomycotina</taxon>
        <taxon>Dothideomycetes</taxon>
        <taxon>Dothideomycetes incertae sedis</taxon>
        <taxon>Phaeotrichales</taxon>
        <taxon>Phaeotrichaceae</taxon>
        <taxon>Trichodelitschia</taxon>
    </lineage>
</organism>
<dbReference type="PANTHER" id="PTHR23079:SF55">
    <property type="entry name" value="RNA-DIRECTED RNA POLYMERASE"/>
    <property type="match status" value="1"/>
</dbReference>
<dbReference type="PANTHER" id="PTHR23079">
    <property type="entry name" value="RNA-DEPENDENT RNA POLYMERASE"/>
    <property type="match status" value="1"/>
</dbReference>
<keyword evidence="1" id="KW-0548">Nucleotidyltransferase</keyword>
<name>A0A6G1HJH1_9PEZI</name>